<reference evidence="7" key="2">
    <citation type="submission" date="2022-03" db="EMBL/GenBank/DDBJ databases">
        <title>Draft title - Genomic analysis of global carrot germplasm unveils the trajectory of domestication and the origin of high carotenoid orange carrot.</title>
        <authorList>
            <person name="Iorizzo M."/>
            <person name="Ellison S."/>
            <person name="Senalik D."/>
            <person name="Macko-Podgorni A."/>
            <person name="Grzebelus D."/>
            <person name="Bostan H."/>
            <person name="Rolling W."/>
            <person name="Curaba J."/>
            <person name="Simon P."/>
        </authorList>
    </citation>
    <scope>NUCLEOTIDE SEQUENCE</scope>
    <source>
        <tissue evidence="7">Leaf</tissue>
    </source>
</reference>
<dbReference type="GO" id="GO:0005634">
    <property type="term" value="C:nucleus"/>
    <property type="evidence" value="ECO:0007669"/>
    <property type="project" value="UniProtKB-SubCell"/>
</dbReference>
<dbReference type="Gene3D" id="2.40.330.10">
    <property type="entry name" value="DNA-binding pseudobarrel domain"/>
    <property type="match status" value="2"/>
</dbReference>
<name>A0AAF1B597_DAUCS</name>
<feature type="domain" description="TF-B3" evidence="6">
    <location>
        <begin position="15"/>
        <end position="108"/>
    </location>
</feature>
<dbReference type="EMBL" id="CP093348">
    <property type="protein sequence ID" value="WOH06680.1"/>
    <property type="molecule type" value="Genomic_DNA"/>
</dbReference>
<protein>
    <recommendedName>
        <fullName evidence="6">TF-B3 domain-containing protein</fullName>
    </recommendedName>
</protein>
<evidence type="ECO:0000256" key="5">
    <source>
        <dbReference type="ARBA" id="ARBA00023242"/>
    </source>
</evidence>
<dbReference type="Pfam" id="PF02362">
    <property type="entry name" value="B3"/>
    <property type="match status" value="2"/>
</dbReference>
<dbReference type="PANTHER" id="PTHR31920">
    <property type="entry name" value="B3 DOMAIN-CONTAINING"/>
    <property type="match status" value="1"/>
</dbReference>
<evidence type="ECO:0000256" key="1">
    <source>
        <dbReference type="ARBA" id="ARBA00004123"/>
    </source>
</evidence>
<keyword evidence="4" id="KW-0804">Transcription</keyword>
<evidence type="ECO:0000313" key="7">
    <source>
        <dbReference type="EMBL" id="WOH06680.1"/>
    </source>
</evidence>
<dbReference type="InterPro" id="IPR003340">
    <property type="entry name" value="B3_DNA-bd"/>
</dbReference>
<dbReference type="AlphaFoldDB" id="A0AAF1B597"/>
<dbReference type="Proteomes" id="UP000077755">
    <property type="component" value="Chromosome 6"/>
</dbReference>
<evidence type="ECO:0000313" key="8">
    <source>
        <dbReference type="Proteomes" id="UP000077755"/>
    </source>
</evidence>
<proteinExistence type="predicted"/>
<accession>A0AAF1B597</accession>
<dbReference type="GO" id="GO:0003677">
    <property type="term" value="F:DNA binding"/>
    <property type="evidence" value="ECO:0007669"/>
    <property type="project" value="UniProtKB-KW"/>
</dbReference>
<dbReference type="PANTHER" id="PTHR31920:SF108">
    <property type="entry name" value="B3 DOMAIN-CONTAINING TRANSCRIPTION FACTOR VRN1-LIKE"/>
    <property type="match status" value="1"/>
</dbReference>
<evidence type="ECO:0000259" key="6">
    <source>
        <dbReference type="PROSITE" id="PS50863"/>
    </source>
</evidence>
<dbReference type="SUPFAM" id="SSF101936">
    <property type="entry name" value="DNA-binding pseudobarrel domain"/>
    <property type="match status" value="2"/>
</dbReference>
<organism evidence="7 8">
    <name type="scientific">Daucus carota subsp. sativus</name>
    <name type="common">Carrot</name>
    <dbReference type="NCBI Taxonomy" id="79200"/>
    <lineage>
        <taxon>Eukaryota</taxon>
        <taxon>Viridiplantae</taxon>
        <taxon>Streptophyta</taxon>
        <taxon>Embryophyta</taxon>
        <taxon>Tracheophyta</taxon>
        <taxon>Spermatophyta</taxon>
        <taxon>Magnoliopsida</taxon>
        <taxon>eudicotyledons</taxon>
        <taxon>Gunneridae</taxon>
        <taxon>Pentapetalae</taxon>
        <taxon>asterids</taxon>
        <taxon>campanulids</taxon>
        <taxon>Apiales</taxon>
        <taxon>Apiaceae</taxon>
        <taxon>Apioideae</taxon>
        <taxon>Scandiceae</taxon>
        <taxon>Daucinae</taxon>
        <taxon>Daucus</taxon>
        <taxon>Daucus sect. Daucus</taxon>
    </lineage>
</organism>
<comment type="subcellular location">
    <subcellularLocation>
        <location evidence="1">Nucleus</location>
    </subcellularLocation>
</comment>
<dbReference type="InterPro" id="IPR015300">
    <property type="entry name" value="DNA-bd_pseudobarrel_sf"/>
</dbReference>
<dbReference type="InterPro" id="IPR050655">
    <property type="entry name" value="Plant_B3_domain"/>
</dbReference>
<evidence type="ECO:0000256" key="3">
    <source>
        <dbReference type="ARBA" id="ARBA00023125"/>
    </source>
</evidence>
<sequence>MESSFPSDRHAKSHCFFKIIISEISSESKLMIPEKFVKKYGTELHGKVRLKAPGGAPWPVDLQRKQGKVWLRNGWPQFATFYSLCFGHSVLFKYQGNCDFEVVIFDTSATEIDYPKKLGKRTKGRLNDELRACKKKRVQSGLKENHGVGDCLMQKLQKENIAKASLDNETSSSEEERGDVANGIGCKEECNNACASAKAFKSSFPFFIKVMKPSFVGKTQGWFAKKADLKTYMKDRVEVLIIRLGRRTWLVKFRVESNRVKVGLGWQQFAEDNALAVGDVCVFELVEPSKKLLRVTIFKAEPVSGS</sequence>
<dbReference type="PROSITE" id="PS50863">
    <property type="entry name" value="B3"/>
    <property type="match status" value="2"/>
</dbReference>
<keyword evidence="2" id="KW-0805">Transcription regulation</keyword>
<keyword evidence="8" id="KW-1185">Reference proteome</keyword>
<gene>
    <name evidence="7" type="ORF">DCAR_0626108</name>
</gene>
<evidence type="ECO:0000256" key="4">
    <source>
        <dbReference type="ARBA" id="ARBA00023163"/>
    </source>
</evidence>
<keyword evidence="3" id="KW-0238">DNA-binding</keyword>
<dbReference type="SMART" id="SM01019">
    <property type="entry name" value="B3"/>
    <property type="match status" value="2"/>
</dbReference>
<reference evidence="7" key="1">
    <citation type="journal article" date="2016" name="Nat. Genet.">
        <title>A high-quality carrot genome assembly provides new insights into carotenoid accumulation and asterid genome evolution.</title>
        <authorList>
            <person name="Iorizzo M."/>
            <person name="Ellison S."/>
            <person name="Senalik D."/>
            <person name="Zeng P."/>
            <person name="Satapoomin P."/>
            <person name="Huang J."/>
            <person name="Bowman M."/>
            <person name="Iovene M."/>
            <person name="Sanseverino W."/>
            <person name="Cavagnaro P."/>
            <person name="Yildiz M."/>
            <person name="Macko-Podgorni A."/>
            <person name="Moranska E."/>
            <person name="Grzebelus E."/>
            <person name="Grzebelus D."/>
            <person name="Ashrafi H."/>
            <person name="Zheng Z."/>
            <person name="Cheng S."/>
            <person name="Spooner D."/>
            <person name="Van Deynze A."/>
            <person name="Simon P."/>
        </authorList>
    </citation>
    <scope>NUCLEOTIDE SEQUENCE</scope>
    <source>
        <tissue evidence="7">Leaf</tissue>
    </source>
</reference>
<keyword evidence="5" id="KW-0539">Nucleus</keyword>
<feature type="domain" description="TF-B3" evidence="6">
    <location>
        <begin position="238"/>
        <end position="301"/>
    </location>
</feature>
<dbReference type="CDD" id="cd10017">
    <property type="entry name" value="B3_DNA"/>
    <property type="match status" value="2"/>
</dbReference>
<evidence type="ECO:0000256" key="2">
    <source>
        <dbReference type="ARBA" id="ARBA00023015"/>
    </source>
</evidence>